<gene>
    <name evidence="3" type="primary">LOC109484836</name>
</gene>
<feature type="compositionally biased region" description="Acidic residues" evidence="1">
    <location>
        <begin position="126"/>
        <end position="138"/>
    </location>
</feature>
<feature type="compositionally biased region" description="Polar residues" evidence="1">
    <location>
        <begin position="202"/>
        <end position="213"/>
    </location>
</feature>
<sequence>MIVLLWLKMLHPDLPALVKQRYGSELRHKTLASIKPEISLALTSLLDELHSNEEIRTLRLEQTRKPFSRAQQGRSRRSKPTLQKKACPLCQQAGRPVFDHYLSVCPYLPEQDKKYMVRTRAVEVADDSDVNPSDEEEPSVLRTETTSFADDQSPLLSRVTVRAYPHLEVFHGGQPIRILLDSGAESSMIRADEAKRLGLRINPNTSQTPSQADGGQMTGILDTSNPSS</sequence>
<dbReference type="CDD" id="cd00303">
    <property type="entry name" value="retropepsin_like"/>
    <property type="match status" value="1"/>
</dbReference>
<evidence type="ECO:0000313" key="3">
    <source>
        <dbReference type="RefSeq" id="XP_019643752.1"/>
    </source>
</evidence>
<dbReference type="AlphaFoldDB" id="A0A6P5AKZ0"/>
<dbReference type="Proteomes" id="UP000515135">
    <property type="component" value="Unplaced"/>
</dbReference>
<feature type="region of interest" description="Disordered" evidence="1">
    <location>
        <begin position="126"/>
        <end position="148"/>
    </location>
</feature>
<dbReference type="GO" id="GO:0004190">
    <property type="term" value="F:aspartic-type endopeptidase activity"/>
    <property type="evidence" value="ECO:0007669"/>
    <property type="project" value="InterPro"/>
</dbReference>
<protein>
    <submittedName>
        <fullName evidence="3">Uncharacterized protein LOC109484836</fullName>
    </submittedName>
</protein>
<reference evidence="3" key="1">
    <citation type="submission" date="2025-08" db="UniProtKB">
        <authorList>
            <consortium name="RefSeq"/>
        </authorList>
    </citation>
    <scope>IDENTIFICATION</scope>
    <source>
        <tissue evidence="3">Gonad</tissue>
    </source>
</reference>
<evidence type="ECO:0000256" key="1">
    <source>
        <dbReference type="SAM" id="MobiDB-lite"/>
    </source>
</evidence>
<keyword evidence="2" id="KW-1185">Reference proteome</keyword>
<dbReference type="InterPro" id="IPR021109">
    <property type="entry name" value="Peptidase_aspartic_dom_sf"/>
</dbReference>
<feature type="region of interest" description="Disordered" evidence="1">
    <location>
        <begin position="200"/>
        <end position="228"/>
    </location>
</feature>
<dbReference type="KEGG" id="bbel:109484836"/>
<dbReference type="RefSeq" id="XP_019643752.1">
    <property type="nucleotide sequence ID" value="XM_019788193.1"/>
</dbReference>
<dbReference type="PROSITE" id="PS00141">
    <property type="entry name" value="ASP_PROTEASE"/>
    <property type="match status" value="1"/>
</dbReference>
<dbReference type="Pfam" id="PF13650">
    <property type="entry name" value="Asp_protease_2"/>
    <property type="match status" value="1"/>
</dbReference>
<dbReference type="Gene3D" id="2.40.70.10">
    <property type="entry name" value="Acid Proteases"/>
    <property type="match status" value="1"/>
</dbReference>
<dbReference type="GeneID" id="109484836"/>
<proteinExistence type="predicted"/>
<dbReference type="GO" id="GO:0006508">
    <property type="term" value="P:proteolysis"/>
    <property type="evidence" value="ECO:0007669"/>
    <property type="project" value="InterPro"/>
</dbReference>
<organism evidence="2 3">
    <name type="scientific">Branchiostoma belcheri</name>
    <name type="common">Amphioxus</name>
    <dbReference type="NCBI Taxonomy" id="7741"/>
    <lineage>
        <taxon>Eukaryota</taxon>
        <taxon>Metazoa</taxon>
        <taxon>Chordata</taxon>
        <taxon>Cephalochordata</taxon>
        <taxon>Leptocardii</taxon>
        <taxon>Amphioxiformes</taxon>
        <taxon>Branchiostomatidae</taxon>
        <taxon>Branchiostoma</taxon>
    </lineage>
</organism>
<dbReference type="OrthoDB" id="6104986at2759"/>
<evidence type="ECO:0000313" key="2">
    <source>
        <dbReference type="Proteomes" id="UP000515135"/>
    </source>
</evidence>
<name>A0A6P5AKZ0_BRABE</name>
<feature type="region of interest" description="Disordered" evidence="1">
    <location>
        <begin position="61"/>
        <end position="84"/>
    </location>
</feature>
<dbReference type="SUPFAM" id="SSF50630">
    <property type="entry name" value="Acid proteases"/>
    <property type="match status" value="1"/>
</dbReference>
<dbReference type="InterPro" id="IPR001969">
    <property type="entry name" value="Aspartic_peptidase_AS"/>
</dbReference>
<accession>A0A6P5AKZ0</accession>